<accession>A0ABD4KYF3</accession>
<dbReference type="AlphaFoldDB" id="A0ABD4KYF3"/>
<feature type="region of interest" description="Disordered" evidence="1">
    <location>
        <begin position="60"/>
        <end position="96"/>
    </location>
</feature>
<organism evidence="2 3">
    <name type="scientific">Bisbaumannia pacifica</name>
    <dbReference type="NCBI Taxonomy" id="77098"/>
    <lineage>
        <taxon>Bacteria</taxon>
        <taxon>Pseudomonadati</taxon>
        <taxon>Pseudomonadota</taxon>
        <taxon>Gammaproteobacteria</taxon>
        <taxon>Oceanospirillales</taxon>
        <taxon>Halomonadaceae</taxon>
        <taxon>Bisbaumannia</taxon>
    </lineage>
</organism>
<evidence type="ECO:0000256" key="1">
    <source>
        <dbReference type="SAM" id="MobiDB-lite"/>
    </source>
</evidence>
<reference evidence="2 3" key="1">
    <citation type="submission" date="2020-12" db="EMBL/GenBank/DDBJ databases">
        <title>Draft genome sequence of Halomonas pacifica strain CARE-V15.</title>
        <authorList>
            <person name="Vignesh N."/>
            <person name="Thabitha A."/>
            <person name="Saravanan R."/>
            <person name="Manigandan V."/>
        </authorList>
    </citation>
    <scope>NUCLEOTIDE SEQUENCE [LARGE SCALE GENOMIC DNA]</scope>
    <source>
        <strain evidence="2 3">CARE-V15</strain>
    </source>
</reference>
<name>A0ABD4KYF3_9GAMM</name>
<proteinExistence type="predicted"/>
<dbReference type="RefSeq" id="WP_198057206.1">
    <property type="nucleotide sequence ID" value="NZ_JAEDAF010000003.1"/>
</dbReference>
<feature type="compositionally biased region" description="Acidic residues" evidence="1">
    <location>
        <begin position="64"/>
        <end position="96"/>
    </location>
</feature>
<protein>
    <submittedName>
        <fullName evidence="2">Uncharacterized protein</fullName>
    </submittedName>
</protein>
<sequence length="96" mass="9689">MMTPQEETRRSLLARLGRGLGYAAPAMLLVASGLTTQAVAAEAMDTAGYTSGQEAPLMLAEASAEAEGEAEGEAEAEAEGEAEGEGEAEAEAEAEG</sequence>
<evidence type="ECO:0000313" key="2">
    <source>
        <dbReference type="EMBL" id="MBH8579467.1"/>
    </source>
</evidence>
<evidence type="ECO:0000313" key="3">
    <source>
        <dbReference type="Proteomes" id="UP000651738"/>
    </source>
</evidence>
<gene>
    <name evidence="2" type="ORF">I7V36_05090</name>
</gene>
<dbReference type="EMBL" id="JAEDAF010000003">
    <property type="protein sequence ID" value="MBH8579467.1"/>
    <property type="molecule type" value="Genomic_DNA"/>
</dbReference>
<dbReference type="Proteomes" id="UP000651738">
    <property type="component" value="Unassembled WGS sequence"/>
</dbReference>
<comment type="caution">
    <text evidence="2">The sequence shown here is derived from an EMBL/GenBank/DDBJ whole genome shotgun (WGS) entry which is preliminary data.</text>
</comment>